<evidence type="ECO:0000259" key="1">
    <source>
        <dbReference type="PROSITE" id="PS50075"/>
    </source>
</evidence>
<proteinExistence type="predicted"/>
<evidence type="ECO:0000313" key="3">
    <source>
        <dbReference type="Proteomes" id="UP000515679"/>
    </source>
</evidence>
<protein>
    <submittedName>
        <fullName evidence="2">Acyl carrier protein</fullName>
    </submittedName>
</protein>
<keyword evidence="3" id="KW-1185">Reference proteome</keyword>
<dbReference type="Gene3D" id="1.10.1200.10">
    <property type="entry name" value="ACP-like"/>
    <property type="match status" value="1"/>
</dbReference>
<dbReference type="InterPro" id="IPR009081">
    <property type="entry name" value="PP-bd_ACP"/>
</dbReference>
<dbReference type="PROSITE" id="PS50075">
    <property type="entry name" value="CARRIER"/>
    <property type="match status" value="1"/>
</dbReference>
<dbReference type="AlphaFoldDB" id="A0A7G5C6Q2"/>
<accession>A0A7G5C6Q2</accession>
<gene>
    <name evidence="2" type="ORF">FPL14_04885</name>
</gene>
<reference evidence="2 3" key="1">
    <citation type="submission" date="2019-07" db="EMBL/GenBank/DDBJ databases">
        <authorList>
            <person name="Kim J.K."/>
            <person name="Cheong H.-M."/>
            <person name="Choi Y."/>
            <person name="Hwang K.J."/>
            <person name="Lee S."/>
            <person name="Choi C."/>
        </authorList>
    </citation>
    <scope>NUCLEOTIDE SEQUENCE [LARGE SCALE GENOMIC DNA]</scope>
    <source>
        <strain evidence="2 3">KS 22</strain>
    </source>
</reference>
<dbReference type="Pfam" id="PF00550">
    <property type="entry name" value="PP-binding"/>
    <property type="match status" value="1"/>
</dbReference>
<evidence type="ECO:0000313" key="2">
    <source>
        <dbReference type="EMBL" id="QMV44886.1"/>
    </source>
</evidence>
<dbReference type="EMBL" id="CP041969">
    <property type="protein sequence ID" value="QMV44886.1"/>
    <property type="molecule type" value="Genomic_DNA"/>
</dbReference>
<organism evidence="2 3">
    <name type="scientific">Cohnella cholangitidis</name>
    <dbReference type="NCBI Taxonomy" id="2598458"/>
    <lineage>
        <taxon>Bacteria</taxon>
        <taxon>Bacillati</taxon>
        <taxon>Bacillota</taxon>
        <taxon>Bacilli</taxon>
        <taxon>Bacillales</taxon>
        <taxon>Paenibacillaceae</taxon>
        <taxon>Cohnella</taxon>
    </lineage>
</organism>
<name>A0A7G5C6Q2_9BACL</name>
<dbReference type="KEGG" id="cchl:FPL14_04885"/>
<dbReference type="SUPFAM" id="SSF47336">
    <property type="entry name" value="ACP-like"/>
    <property type="match status" value="1"/>
</dbReference>
<sequence>MNELRNVIVENLELEAPEILRETDKLYDDLNIDSIMMLQLIVYIEEVFQVSIPEEEIDLNVFSTAGSLADFIESLQKATV</sequence>
<feature type="domain" description="Carrier" evidence="1">
    <location>
        <begin position="1"/>
        <end position="76"/>
    </location>
</feature>
<dbReference type="InterPro" id="IPR036736">
    <property type="entry name" value="ACP-like_sf"/>
</dbReference>
<dbReference type="Proteomes" id="UP000515679">
    <property type="component" value="Chromosome"/>
</dbReference>